<feature type="binding site" evidence="5">
    <location>
        <position position="110"/>
    </location>
    <ligand>
        <name>substrate</name>
    </ligand>
</feature>
<feature type="domain" description="NADP-dependent oxidoreductase" evidence="7">
    <location>
        <begin position="16"/>
        <end position="292"/>
    </location>
</feature>
<accession>A0AAW2HHU9</accession>
<dbReference type="PROSITE" id="PS00062">
    <property type="entry name" value="ALDOKETO_REDUCTASE_2"/>
    <property type="match status" value="1"/>
</dbReference>
<dbReference type="PANTHER" id="PTHR11732">
    <property type="entry name" value="ALDO/KETO REDUCTASE"/>
    <property type="match status" value="1"/>
</dbReference>
<dbReference type="PROSITE" id="PS00063">
    <property type="entry name" value="ALDOKETO_REDUCTASE_3"/>
    <property type="match status" value="1"/>
</dbReference>
<dbReference type="InterPro" id="IPR023210">
    <property type="entry name" value="NADP_OxRdtase_dom"/>
</dbReference>
<dbReference type="SUPFAM" id="SSF51430">
    <property type="entry name" value="NAD(P)-linked oxidoreductase"/>
    <property type="match status" value="1"/>
</dbReference>
<reference evidence="8" key="1">
    <citation type="journal article" date="2024" name="Gigascience">
        <title>Chromosome-level genome of the poultry shaft louse Menopon gallinae provides insight into the host-switching and adaptive evolution of parasitic lice.</title>
        <authorList>
            <person name="Xu Y."/>
            <person name="Ma L."/>
            <person name="Liu S."/>
            <person name="Liang Y."/>
            <person name="Liu Q."/>
            <person name="He Z."/>
            <person name="Tian L."/>
            <person name="Duan Y."/>
            <person name="Cai W."/>
            <person name="Li H."/>
            <person name="Song F."/>
        </authorList>
    </citation>
    <scope>NUCLEOTIDE SEQUENCE</scope>
    <source>
        <strain evidence="8">Cailab_2023a</strain>
    </source>
</reference>
<evidence type="ECO:0000259" key="7">
    <source>
        <dbReference type="Pfam" id="PF00248"/>
    </source>
</evidence>
<evidence type="ECO:0000256" key="6">
    <source>
        <dbReference type="PIRSR" id="PIRSR000097-3"/>
    </source>
</evidence>
<dbReference type="PROSITE" id="PS00798">
    <property type="entry name" value="ALDOKETO_REDUCTASE_1"/>
    <property type="match status" value="1"/>
</dbReference>
<evidence type="ECO:0000256" key="3">
    <source>
        <dbReference type="ARBA" id="ARBA00023002"/>
    </source>
</evidence>
<dbReference type="AlphaFoldDB" id="A0AAW2HHU9"/>
<protein>
    <recommendedName>
        <fullName evidence="7">NADP-dependent oxidoreductase domain-containing protein</fullName>
    </recommendedName>
</protein>
<dbReference type="PRINTS" id="PR00069">
    <property type="entry name" value="ALDKETRDTASE"/>
</dbReference>
<dbReference type="InterPro" id="IPR036812">
    <property type="entry name" value="NAD(P)_OxRdtase_dom_sf"/>
</dbReference>
<evidence type="ECO:0000256" key="2">
    <source>
        <dbReference type="ARBA" id="ARBA00022857"/>
    </source>
</evidence>
<dbReference type="PIRSF" id="PIRSF000097">
    <property type="entry name" value="AKR"/>
    <property type="match status" value="1"/>
</dbReference>
<feature type="active site" description="Proton donor" evidence="4">
    <location>
        <position position="49"/>
    </location>
</feature>
<comment type="caution">
    <text evidence="8">The sequence shown here is derived from an EMBL/GenBank/DDBJ whole genome shotgun (WGS) entry which is preliminary data.</text>
</comment>
<keyword evidence="3" id="KW-0560">Oxidoreductase</keyword>
<dbReference type="EMBL" id="JARGDH010000004">
    <property type="protein sequence ID" value="KAL0269420.1"/>
    <property type="molecule type" value="Genomic_DNA"/>
</dbReference>
<evidence type="ECO:0000256" key="1">
    <source>
        <dbReference type="ARBA" id="ARBA00007905"/>
    </source>
</evidence>
<dbReference type="InterPro" id="IPR018170">
    <property type="entry name" value="Aldo/ket_reductase_CS"/>
</dbReference>
<evidence type="ECO:0000256" key="4">
    <source>
        <dbReference type="PIRSR" id="PIRSR000097-1"/>
    </source>
</evidence>
<gene>
    <name evidence="8" type="ORF">PYX00_007161</name>
</gene>
<dbReference type="Pfam" id="PF00248">
    <property type="entry name" value="Aldo_ket_red"/>
    <property type="match status" value="1"/>
</dbReference>
<evidence type="ECO:0000256" key="5">
    <source>
        <dbReference type="PIRSR" id="PIRSR000097-2"/>
    </source>
</evidence>
<organism evidence="8">
    <name type="scientific">Menopon gallinae</name>
    <name type="common">poultry shaft louse</name>
    <dbReference type="NCBI Taxonomy" id="328185"/>
    <lineage>
        <taxon>Eukaryota</taxon>
        <taxon>Metazoa</taxon>
        <taxon>Ecdysozoa</taxon>
        <taxon>Arthropoda</taxon>
        <taxon>Hexapoda</taxon>
        <taxon>Insecta</taxon>
        <taxon>Pterygota</taxon>
        <taxon>Neoptera</taxon>
        <taxon>Paraneoptera</taxon>
        <taxon>Psocodea</taxon>
        <taxon>Troctomorpha</taxon>
        <taxon>Phthiraptera</taxon>
        <taxon>Amblycera</taxon>
        <taxon>Menoponidae</taxon>
        <taxon>Menopon</taxon>
    </lineage>
</organism>
<proteinExistence type="inferred from homology"/>
<evidence type="ECO:0000313" key="8">
    <source>
        <dbReference type="EMBL" id="KAL0269420.1"/>
    </source>
</evidence>
<dbReference type="InterPro" id="IPR020471">
    <property type="entry name" value="AKR"/>
</dbReference>
<name>A0AAW2HHU9_9NEOP</name>
<dbReference type="GO" id="GO:0016491">
    <property type="term" value="F:oxidoreductase activity"/>
    <property type="evidence" value="ECO:0007669"/>
    <property type="project" value="UniProtKB-KW"/>
</dbReference>
<keyword evidence="2" id="KW-0521">NADP</keyword>
<comment type="similarity">
    <text evidence="1">Belongs to the aldo/keto reductase family.</text>
</comment>
<sequence length="324" mass="36418">MNRSVLLSSGYHMPVLGLGTWKAEPNVVEQAVLWALEVGYRLIDTAYNYGNEEEIGKAINKWIDNGGKREDLFITTKLPNFGNRPCDVNKYLNESLKRLDIKYIDLYLIHHPFGFLEPPAGLTAPLLDKSTDHLGIWKEMEQAVRSGLTKSIGLSNFNSEQIEKIVSNAEIAPANLQVELHAFLQQPDLLRTCRKHNIAVTAFAPLGSPAAKAHFKTKYDFEGNEVPNCLNDAKVLEIAERLGKTPAQILLRFLIQQGVIVVPKSSSKERILENYQALSVNLGDEDMAALKCLDRGEKGRIFDFLFYKGVDEHPEYPFPKRALP</sequence>
<dbReference type="FunFam" id="3.20.20.100:FF:000006">
    <property type="entry name" value="Aldo-keto reductase family 1 member A1"/>
    <property type="match status" value="1"/>
</dbReference>
<dbReference type="Gene3D" id="3.20.20.100">
    <property type="entry name" value="NADP-dependent oxidoreductase domain"/>
    <property type="match status" value="1"/>
</dbReference>
<feature type="site" description="Lowers pKa of active site Tyr" evidence="6">
    <location>
        <position position="77"/>
    </location>
</feature>